<dbReference type="GO" id="GO:0003735">
    <property type="term" value="F:structural constituent of ribosome"/>
    <property type="evidence" value="ECO:0007669"/>
    <property type="project" value="InterPro"/>
</dbReference>
<proteinExistence type="inferred from homology"/>
<dbReference type="OrthoDB" id="1867012at2759"/>
<dbReference type="PROSITE" id="PS00831">
    <property type="entry name" value="RIBOSOMAL_L27"/>
    <property type="match status" value="1"/>
</dbReference>
<organism evidence="6 7">
    <name type="scientific">Smittium megazygosporum</name>
    <dbReference type="NCBI Taxonomy" id="133381"/>
    <lineage>
        <taxon>Eukaryota</taxon>
        <taxon>Fungi</taxon>
        <taxon>Fungi incertae sedis</taxon>
        <taxon>Zoopagomycota</taxon>
        <taxon>Kickxellomycotina</taxon>
        <taxon>Harpellomycetes</taxon>
        <taxon>Harpellales</taxon>
        <taxon>Legeriomycetaceae</taxon>
        <taxon>Smittium</taxon>
    </lineage>
</organism>
<dbReference type="PANTHER" id="PTHR15893:SF0">
    <property type="entry name" value="LARGE RIBOSOMAL SUBUNIT PROTEIN BL27M"/>
    <property type="match status" value="1"/>
</dbReference>
<sequence length="171" mass="19046">MSLARITSGVSGNLLNMGMCLKFGKSSIIPLATTLPLIGSDSMQKRFATKRSGGSTKNGRDSAGRRLGAKKAQDEYVIPGNIIMRQRGTKFHPGENAKNLFDFLNVGLGKDHTIYALAPGYVRFHKQMFGNKEKRMISVALKKDDYNFPRNADLPRQRGFFLIDYTKEAQI</sequence>
<dbReference type="GO" id="GO:0005762">
    <property type="term" value="C:mitochondrial large ribosomal subunit"/>
    <property type="evidence" value="ECO:0007669"/>
    <property type="project" value="TreeGrafter"/>
</dbReference>
<reference evidence="6 7" key="1">
    <citation type="journal article" date="2018" name="MBio">
        <title>Comparative Genomics Reveals the Core Gene Toolbox for the Fungus-Insect Symbiosis.</title>
        <authorList>
            <person name="Wang Y."/>
            <person name="Stata M."/>
            <person name="Wang W."/>
            <person name="Stajich J.E."/>
            <person name="White M.M."/>
            <person name="Moncalvo J.M."/>
        </authorList>
    </citation>
    <scope>NUCLEOTIDE SEQUENCE [LARGE SCALE GENOMIC DNA]</scope>
    <source>
        <strain evidence="6 7">SC-DP-2</strain>
    </source>
</reference>
<dbReference type="Proteomes" id="UP000245609">
    <property type="component" value="Unassembled WGS sequence"/>
</dbReference>
<comment type="similarity">
    <text evidence="1">Belongs to the bacterial ribosomal protein bL27 family.</text>
</comment>
<evidence type="ECO:0000256" key="5">
    <source>
        <dbReference type="SAM" id="MobiDB-lite"/>
    </source>
</evidence>
<evidence type="ECO:0000256" key="3">
    <source>
        <dbReference type="ARBA" id="ARBA00023274"/>
    </source>
</evidence>
<dbReference type="AlphaFoldDB" id="A0A2T9ZDS0"/>
<dbReference type="STRING" id="133381.A0A2T9ZDS0"/>
<evidence type="ECO:0000256" key="1">
    <source>
        <dbReference type="ARBA" id="ARBA00010797"/>
    </source>
</evidence>
<dbReference type="PRINTS" id="PR00063">
    <property type="entry name" value="RIBOSOMALL27"/>
</dbReference>
<keyword evidence="3" id="KW-0687">Ribonucleoprotein</keyword>
<dbReference type="InterPro" id="IPR001684">
    <property type="entry name" value="Ribosomal_bL27"/>
</dbReference>
<dbReference type="PANTHER" id="PTHR15893">
    <property type="entry name" value="RIBOSOMAL PROTEIN L27"/>
    <property type="match status" value="1"/>
</dbReference>
<comment type="caution">
    <text evidence="6">The sequence shown here is derived from an EMBL/GenBank/DDBJ whole genome shotgun (WGS) entry which is preliminary data.</text>
</comment>
<keyword evidence="2" id="KW-0689">Ribosomal protein</keyword>
<keyword evidence="7" id="KW-1185">Reference proteome</keyword>
<dbReference type="EMBL" id="MBFS01000344">
    <property type="protein sequence ID" value="PVV02748.1"/>
    <property type="molecule type" value="Genomic_DNA"/>
</dbReference>
<evidence type="ECO:0000313" key="6">
    <source>
        <dbReference type="EMBL" id="PVV02748.1"/>
    </source>
</evidence>
<evidence type="ECO:0000313" key="7">
    <source>
        <dbReference type="Proteomes" id="UP000245609"/>
    </source>
</evidence>
<dbReference type="GO" id="GO:0006412">
    <property type="term" value="P:translation"/>
    <property type="evidence" value="ECO:0007669"/>
    <property type="project" value="InterPro"/>
</dbReference>
<feature type="region of interest" description="Disordered" evidence="5">
    <location>
        <begin position="47"/>
        <end position="70"/>
    </location>
</feature>
<dbReference type="NCBIfam" id="TIGR00062">
    <property type="entry name" value="L27"/>
    <property type="match status" value="1"/>
</dbReference>
<accession>A0A2T9ZDS0</accession>
<name>A0A2T9ZDS0_9FUNG</name>
<dbReference type="InterPro" id="IPR018261">
    <property type="entry name" value="Ribosomal_bL27_CS"/>
</dbReference>
<gene>
    <name evidence="6" type="ORF">BB560_002790</name>
</gene>
<protein>
    <recommendedName>
        <fullName evidence="4">Large ribosomal subunit protein bL27m</fullName>
    </recommendedName>
</protein>
<dbReference type="SUPFAM" id="SSF110324">
    <property type="entry name" value="Ribosomal L27 protein-like"/>
    <property type="match status" value="1"/>
</dbReference>
<evidence type="ECO:0000256" key="2">
    <source>
        <dbReference type="ARBA" id="ARBA00022980"/>
    </source>
</evidence>
<dbReference type="Pfam" id="PF01016">
    <property type="entry name" value="Ribosomal_L27"/>
    <property type="match status" value="1"/>
</dbReference>
<dbReference type="Gene3D" id="2.40.50.100">
    <property type="match status" value="1"/>
</dbReference>
<evidence type="ECO:0000256" key="4">
    <source>
        <dbReference type="ARBA" id="ARBA00035267"/>
    </source>
</evidence>